<dbReference type="Proteomes" id="UP000095439">
    <property type="component" value="Unassembled WGS sequence"/>
</dbReference>
<dbReference type="EMBL" id="CYYY01000020">
    <property type="protein sequence ID" value="CUO28300.1"/>
    <property type="molecule type" value="Genomic_DNA"/>
</dbReference>
<evidence type="ECO:0000313" key="2">
    <source>
        <dbReference type="EMBL" id="CUO28300.1"/>
    </source>
</evidence>
<feature type="transmembrane region" description="Helical" evidence="1">
    <location>
        <begin position="20"/>
        <end position="42"/>
    </location>
</feature>
<evidence type="ECO:0000313" key="3">
    <source>
        <dbReference type="Proteomes" id="UP000095439"/>
    </source>
</evidence>
<accession>A0A174DWQ2</accession>
<gene>
    <name evidence="2" type="ORF">ERS852423_02791</name>
</gene>
<sequence length="55" mass="6447">MELNNRISQFHKNKITEKAVAVMAFFGEKILEMFMTANFYAFKQKKGESKGKEQK</sequence>
<keyword evidence="1" id="KW-1133">Transmembrane helix</keyword>
<reference evidence="2 3" key="1">
    <citation type="submission" date="2015-09" db="EMBL/GenBank/DDBJ databases">
        <authorList>
            <consortium name="Pathogen Informatics"/>
        </authorList>
    </citation>
    <scope>NUCLEOTIDE SEQUENCE [LARGE SCALE GENOMIC DNA]</scope>
    <source>
        <strain evidence="2 3">2789STDY5608866</strain>
    </source>
</reference>
<protein>
    <submittedName>
        <fullName evidence="2">Uncharacterized protein</fullName>
    </submittedName>
</protein>
<dbReference type="RefSeq" id="WP_155507994.1">
    <property type="nucleotide sequence ID" value="NZ_CABIWY010000020.1"/>
</dbReference>
<dbReference type="AlphaFoldDB" id="A0A174DWQ2"/>
<keyword evidence="1" id="KW-0812">Transmembrane</keyword>
<keyword evidence="1" id="KW-0472">Membrane</keyword>
<organism evidence="2 3">
    <name type="scientific">Dorea longicatena</name>
    <dbReference type="NCBI Taxonomy" id="88431"/>
    <lineage>
        <taxon>Bacteria</taxon>
        <taxon>Bacillati</taxon>
        <taxon>Bacillota</taxon>
        <taxon>Clostridia</taxon>
        <taxon>Lachnospirales</taxon>
        <taxon>Lachnospiraceae</taxon>
        <taxon>Dorea</taxon>
    </lineage>
</organism>
<name>A0A174DWQ2_9FIRM</name>
<evidence type="ECO:0000256" key="1">
    <source>
        <dbReference type="SAM" id="Phobius"/>
    </source>
</evidence>
<proteinExistence type="predicted"/>